<proteinExistence type="predicted"/>
<sequence length="68" mass="7285">MFSRQVSPSRRRSTADPSDGPVQPACSPAVCHPRYISMMVAHSPGQHLNSGCLPAGRVDLMRCPVPSP</sequence>
<evidence type="ECO:0000313" key="2">
    <source>
        <dbReference type="EMBL" id="EMC96384.1"/>
    </source>
</evidence>
<evidence type="ECO:0000256" key="1">
    <source>
        <dbReference type="SAM" id="MobiDB-lite"/>
    </source>
</evidence>
<dbReference type="HOGENOM" id="CLU_2793600_0_0_1"/>
<dbReference type="Proteomes" id="UP000011761">
    <property type="component" value="Unassembled WGS sequence"/>
</dbReference>
<reference evidence="2 3" key="1">
    <citation type="journal article" date="2012" name="PLoS Pathog.">
        <title>Diverse lifestyles and strategies of plant pathogenesis encoded in the genomes of eighteen Dothideomycetes fungi.</title>
        <authorList>
            <person name="Ohm R.A."/>
            <person name="Feau N."/>
            <person name="Henrissat B."/>
            <person name="Schoch C.L."/>
            <person name="Horwitz B.A."/>
            <person name="Barry K.W."/>
            <person name="Condon B.J."/>
            <person name="Copeland A.C."/>
            <person name="Dhillon B."/>
            <person name="Glaser F."/>
            <person name="Hesse C.N."/>
            <person name="Kosti I."/>
            <person name="LaButti K."/>
            <person name="Lindquist E.A."/>
            <person name="Lucas S."/>
            <person name="Salamov A.A."/>
            <person name="Bradshaw R.E."/>
            <person name="Ciuffetti L."/>
            <person name="Hamelin R.C."/>
            <person name="Kema G.H.J."/>
            <person name="Lawrence C."/>
            <person name="Scott J.A."/>
            <person name="Spatafora J.W."/>
            <person name="Turgeon B.G."/>
            <person name="de Wit P.J.G.M."/>
            <person name="Zhong S."/>
            <person name="Goodwin S.B."/>
            <person name="Grigoriev I.V."/>
        </authorList>
    </citation>
    <scope>NUCLEOTIDE SEQUENCE [LARGE SCALE GENOMIC DNA]</scope>
    <source>
        <strain evidence="2 3">UAMH 10762</strain>
    </source>
</reference>
<name>M2NB57_BAUPA</name>
<evidence type="ECO:0000313" key="3">
    <source>
        <dbReference type="Proteomes" id="UP000011761"/>
    </source>
</evidence>
<dbReference type="KEGG" id="bcom:BAUCODRAFT_473148"/>
<protein>
    <submittedName>
        <fullName evidence="2">Uncharacterized protein</fullName>
    </submittedName>
</protein>
<dbReference type="RefSeq" id="XP_007676482.1">
    <property type="nucleotide sequence ID" value="XM_007678292.1"/>
</dbReference>
<feature type="region of interest" description="Disordered" evidence="1">
    <location>
        <begin position="1"/>
        <end position="25"/>
    </location>
</feature>
<keyword evidence="3" id="KW-1185">Reference proteome</keyword>
<accession>M2NB57</accession>
<dbReference type="AlphaFoldDB" id="M2NB57"/>
<dbReference type="EMBL" id="KB445555">
    <property type="protein sequence ID" value="EMC96384.1"/>
    <property type="molecule type" value="Genomic_DNA"/>
</dbReference>
<gene>
    <name evidence="2" type="ORF">BAUCODRAFT_473148</name>
</gene>
<dbReference type="GeneID" id="19114688"/>
<organism evidence="2 3">
    <name type="scientific">Baudoinia panamericana (strain UAMH 10762)</name>
    <name type="common">Angels' share fungus</name>
    <name type="synonym">Baudoinia compniacensis (strain UAMH 10762)</name>
    <dbReference type="NCBI Taxonomy" id="717646"/>
    <lineage>
        <taxon>Eukaryota</taxon>
        <taxon>Fungi</taxon>
        <taxon>Dikarya</taxon>
        <taxon>Ascomycota</taxon>
        <taxon>Pezizomycotina</taxon>
        <taxon>Dothideomycetes</taxon>
        <taxon>Dothideomycetidae</taxon>
        <taxon>Mycosphaerellales</taxon>
        <taxon>Teratosphaeriaceae</taxon>
        <taxon>Baudoinia</taxon>
    </lineage>
</organism>